<protein>
    <recommendedName>
        <fullName evidence="3">Calcineurin-like phosphoesterase domain-containing protein</fullName>
    </recommendedName>
</protein>
<name>A0AAD6DRH0_9EURO</name>
<dbReference type="InterPro" id="IPR029052">
    <property type="entry name" value="Metallo-depent_PP-like"/>
</dbReference>
<dbReference type="SUPFAM" id="SSF56300">
    <property type="entry name" value="Metallo-dependent phosphatases"/>
    <property type="match status" value="1"/>
</dbReference>
<dbReference type="Pfam" id="PF00149">
    <property type="entry name" value="Metallophos"/>
    <property type="match status" value="1"/>
</dbReference>
<dbReference type="CDD" id="cd00842">
    <property type="entry name" value="MPP_ASMase"/>
    <property type="match status" value="1"/>
</dbReference>
<sequence length="621" mass="68755">MQAVLGFPSFVNDTISLPGAASYVAAAGFPTSAFECCFPYELTNPDIIPENSDEAFFPVPNAMLRIDEKHALLQEVMANVSTIISSETTTSKGNCNKCKLALAAAKKAALYVPQMVPEAIVQLCKNFSFESNESCESSYARNTFGPTWTQVLAYADVEGLDGEYICNNLNPQFCPSPHAQPLKTSSLFPKPKPANPSIPKASGKRVKVLHMSDLHLDARFGVSSEANCTSGLCCRVDSYNRHSMNKVTLPASPYGSFHCDSPYDLALAAVQAVGPLTGTGKRKGACGDKESLAFTIYTGDLESHDPAPQNSRRYLEYIETAVFDMFKRYLTGPVFVTLGNHDSVPADIDATHGLPGRLGKQMSWNYKHVSGLWEHEGWISHETAKEAETHYGGYSVLTHHGLRIISLNTRHILAGWDGYNAMPDPTNLFYQIVERYSPHVIANIFFGHTHEDQFNIYYADNGTIKSTETALNTAWIGPSVTPLTNMNSGFRMYEIDTGDFNIYEAYTFYSNVSEYPGLRNRGPTYRFEYSTRETYGSAAEWPEEAPLNATFWHRVTEGMEKDLSLVSLHNFLQGKMSMKSPECTTEECQRSKICYMRSGSTPLGYLCKQGYGSVQSPFTAV</sequence>
<keyword evidence="2" id="KW-0325">Glycoprotein</keyword>
<dbReference type="PANTHER" id="PTHR10340:SF27">
    <property type="entry name" value="ACL091CP"/>
    <property type="match status" value="1"/>
</dbReference>
<dbReference type="InterPro" id="IPR004843">
    <property type="entry name" value="Calcineurin-like_PHP"/>
</dbReference>
<evidence type="ECO:0000259" key="3">
    <source>
        <dbReference type="Pfam" id="PF00149"/>
    </source>
</evidence>
<feature type="domain" description="Calcineurin-like phosphoesterase" evidence="3">
    <location>
        <begin position="207"/>
        <end position="451"/>
    </location>
</feature>
<gene>
    <name evidence="4" type="ORF">N7450_005215</name>
</gene>
<keyword evidence="1" id="KW-0378">Hydrolase</keyword>
<dbReference type="Proteomes" id="UP001216150">
    <property type="component" value="Unassembled WGS sequence"/>
</dbReference>
<comment type="caution">
    <text evidence="4">The sequence shown here is derived from an EMBL/GenBank/DDBJ whole genome shotgun (WGS) entry which is preliminary data.</text>
</comment>
<dbReference type="AlphaFoldDB" id="A0AAD6DRH0"/>
<reference evidence="4 5" key="1">
    <citation type="journal article" date="2023" name="IMA Fungus">
        <title>Comparative genomic study of the Penicillium genus elucidates a diverse pangenome and 15 lateral gene transfer events.</title>
        <authorList>
            <person name="Petersen C."/>
            <person name="Sorensen T."/>
            <person name="Nielsen M.R."/>
            <person name="Sondergaard T.E."/>
            <person name="Sorensen J.L."/>
            <person name="Fitzpatrick D.A."/>
            <person name="Frisvad J.C."/>
            <person name="Nielsen K.L."/>
        </authorList>
    </citation>
    <scope>NUCLEOTIDE SEQUENCE [LARGE SCALE GENOMIC DNA]</scope>
    <source>
        <strain evidence="4 5">IBT 29057</strain>
    </source>
</reference>
<keyword evidence="5" id="KW-1185">Reference proteome</keyword>
<evidence type="ECO:0000313" key="5">
    <source>
        <dbReference type="Proteomes" id="UP001216150"/>
    </source>
</evidence>
<dbReference type="GO" id="GO:0008081">
    <property type="term" value="F:phosphoric diester hydrolase activity"/>
    <property type="evidence" value="ECO:0007669"/>
    <property type="project" value="TreeGrafter"/>
</dbReference>
<evidence type="ECO:0000256" key="2">
    <source>
        <dbReference type="ARBA" id="ARBA00023180"/>
    </source>
</evidence>
<evidence type="ECO:0000313" key="4">
    <source>
        <dbReference type="EMBL" id="KAJ5591243.1"/>
    </source>
</evidence>
<proteinExistence type="predicted"/>
<evidence type="ECO:0000256" key="1">
    <source>
        <dbReference type="ARBA" id="ARBA00022801"/>
    </source>
</evidence>
<dbReference type="InterPro" id="IPR041805">
    <property type="entry name" value="ASMase/PPN1_MPP"/>
</dbReference>
<dbReference type="PANTHER" id="PTHR10340">
    <property type="entry name" value="SPHINGOMYELIN PHOSPHODIESTERASE"/>
    <property type="match status" value="1"/>
</dbReference>
<accession>A0AAD6DRH0</accession>
<dbReference type="EMBL" id="JAQJAC010000003">
    <property type="protein sequence ID" value="KAJ5591243.1"/>
    <property type="molecule type" value="Genomic_DNA"/>
</dbReference>
<organism evidence="4 5">
    <name type="scientific">Penicillium hetheringtonii</name>
    <dbReference type="NCBI Taxonomy" id="911720"/>
    <lineage>
        <taxon>Eukaryota</taxon>
        <taxon>Fungi</taxon>
        <taxon>Dikarya</taxon>
        <taxon>Ascomycota</taxon>
        <taxon>Pezizomycotina</taxon>
        <taxon>Eurotiomycetes</taxon>
        <taxon>Eurotiomycetidae</taxon>
        <taxon>Eurotiales</taxon>
        <taxon>Aspergillaceae</taxon>
        <taxon>Penicillium</taxon>
    </lineage>
</organism>